<keyword evidence="2" id="KW-1185">Reference proteome</keyword>
<name>A0AAV9CM20_ACOCL</name>
<proteinExistence type="predicted"/>
<dbReference type="Proteomes" id="UP001180020">
    <property type="component" value="Unassembled WGS sequence"/>
</dbReference>
<protein>
    <submittedName>
        <fullName evidence="1">Uncharacterized protein</fullName>
    </submittedName>
</protein>
<sequence>MEGCHYENVRSLNILNFFKGGVAASTISLFGFSTFNCEMQTSSSIGVHLIGVTGKSYPSRTFEAAQVITLFDCPHLAVAPELHDETVL</sequence>
<dbReference type="EMBL" id="JAUJYO010000018">
    <property type="protein sequence ID" value="KAK1289516.1"/>
    <property type="molecule type" value="Genomic_DNA"/>
</dbReference>
<gene>
    <name evidence="1" type="ORF">QJS10_CPB18g00467</name>
</gene>
<reference evidence="1" key="1">
    <citation type="journal article" date="2023" name="Nat. Commun.">
        <title>Diploid and tetraploid genomes of Acorus and the evolution of monocots.</title>
        <authorList>
            <person name="Ma L."/>
            <person name="Liu K.W."/>
            <person name="Li Z."/>
            <person name="Hsiao Y.Y."/>
            <person name="Qi Y."/>
            <person name="Fu T."/>
            <person name="Tang G.D."/>
            <person name="Zhang D."/>
            <person name="Sun W.H."/>
            <person name="Liu D.K."/>
            <person name="Li Y."/>
            <person name="Chen G.Z."/>
            <person name="Liu X.D."/>
            <person name="Liao X.Y."/>
            <person name="Jiang Y.T."/>
            <person name="Yu X."/>
            <person name="Hao Y."/>
            <person name="Huang J."/>
            <person name="Zhao X.W."/>
            <person name="Ke S."/>
            <person name="Chen Y.Y."/>
            <person name="Wu W.L."/>
            <person name="Hsu J.L."/>
            <person name="Lin Y.F."/>
            <person name="Huang M.D."/>
            <person name="Li C.Y."/>
            <person name="Huang L."/>
            <person name="Wang Z.W."/>
            <person name="Zhao X."/>
            <person name="Zhong W.Y."/>
            <person name="Peng D.H."/>
            <person name="Ahmad S."/>
            <person name="Lan S."/>
            <person name="Zhang J.S."/>
            <person name="Tsai W.C."/>
            <person name="Van de Peer Y."/>
            <person name="Liu Z.J."/>
        </authorList>
    </citation>
    <scope>NUCLEOTIDE SEQUENCE</scope>
    <source>
        <strain evidence="1">CP</strain>
    </source>
</reference>
<evidence type="ECO:0000313" key="1">
    <source>
        <dbReference type="EMBL" id="KAK1289516.1"/>
    </source>
</evidence>
<dbReference type="AlphaFoldDB" id="A0AAV9CM20"/>
<organism evidence="1 2">
    <name type="scientific">Acorus calamus</name>
    <name type="common">Sweet flag</name>
    <dbReference type="NCBI Taxonomy" id="4465"/>
    <lineage>
        <taxon>Eukaryota</taxon>
        <taxon>Viridiplantae</taxon>
        <taxon>Streptophyta</taxon>
        <taxon>Embryophyta</taxon>
        <taxon>Tracheophyta</taxon>
        <taxon>Spermatophyta</taxon>
        <taxon>Magnoliopsida</taxon>
        <taxon>Liliopsida</taxon>
        <taxon>Acoraceae</taxon>
        <taxon>Acorus</taxon>
    </lineage>
</organism>
<comment type="caution">
    <text evidence="1">The sequence shown here is derived from an EMBL/GenBank/DDBJ whole genome shotgun (WGS) entry which is preliminary data.</text>
</comment>
<reference evidence="1" key="2">
    <citation type="submission" date="2023-06" db="EMBL/GenBank/DDBJ databases">
        <authorList>
            <person name="Ma L."/>
            <person name="Liu K.-W."/>
            <person name="Li Z."/>
            <person name="Hsiao Y.-Y."/>
            <person name="Qi Y."/>
            <person name="Fu T."/>
            <person name="Tang G."/>
            <person name="Zhang D."/>
            <person name="Sun W.-H."/>
            <person name="Liu D.-K."/>
            <person name="Li Y."/>
            <person name="Chen G.-Z."/>
            <person name="Liu X.-D."/>
            <person name="Liao X.-Y."/>
            <person name="Jiang Y.-T."/>
            <person name="Yu X."/>
            <person name="Hao Y."/>
            <person name="Huang J."/>
            <person name="Zhao X.-W."/>
            <person name="Ke S."/>
            <person name="Chen Y.-Y."/>
            <person name="Wu W.-L."/>
            <person name="Hsu J.-L."/>
            <person name="Lin Y.-F."/>
            <person name="Huang M.-D."/>
            <person name="Li C.-Y."/>
            <person name="Huang L."/>
            <person name="Wang Z.-W."/>
            <person name="Zhao X."/>
            <person name="Zhong W.-Y."/>
            <person name="Peng D.-H."/>
            <person name="Ahmad S."/>
            <person name="Lan S."/>
            <person name="Zhang J.-S."/>
            <person name="Tsai W.-C."/>
            <person name="Van De Peer Y."/>
            <person name="Liu Z.-J."/>
        </authorList>
    </citation>
    <scope>NUCLEOTIDE SEQUENCE</scope>
    <source>
        <strain evidence="1">CP</strain>
        <tissue evidence="1">Leaves</tissue>
    </source>
</reference>
<accession>A0AAV9CM20</accession>
<evidence type="ECO:0000313" key="2">
    <source>
        <dbReference type="Proteomes" id="UP001180020"/>
    </source>
</evidence>